<dbReference type="EC" id="6.3.3.3" evidence="9"/>
<dbReference type="GO" id="GO:0005829">
    <property type="term" value="C:cytosol"/>
    <property type="evidence" value="ECO:0007669"/>
    <property type="project" value="TreeGrafter"/>
</dbReference>
<feature type="binding site" evidence="9">
    <location>
        <position position="17"/>
    </location>
    <ligand>
        <name>Mg(2+)</name>
        <dbReference type="ChEBI" id="CHEBI:18420"/>
    </ligand>
</feature>
<reference evidence="10 11" key="1">
    <citation type="journal article" date="2010" name="Stand. Genomic Sci.">
        <title>Non-contiguous finished genome sequence of Aminomonas paucivorans type strain (GLU-3).</title>
        <authorList>
            <person name="Pitluck S."/>
            <person name="Yasawong M."/>
            <person name="Held B."/>
            <person name="Lapidus A."/>
            <person name="Nolan M."/>
            <person name="Copeland A."/>
            <person name="Lucas S."/>
            <person name="Del Rio T.G."/>
            <person name="Tice H."/>
            <person name="Cheng J.F."/>
            <person name="Chertkov O."/>
            <person name="Goodwin L."/>
            <person name="Tapia R."/>
            <person name="Han C."/>
            <person name="Liolios K."/>
            <person name="Ivanova N."/>
            <person name="Mavromatis K."/>
            <person name="Ovchinnikova G."/>
            <person name="Pati A."/>
            <person name="Chen A."/>
            <person name="Palaniappan K."/>
            <person name="Land M."/>
            <person name="Hauser L."/>
            <person name="Chang Y.J."/>
            <person name="Jeffries C.D."/>
            <person name="Pukall R."/>
            <person name="Spring S."/>
            <person name="Rohde M."/>
            <person name="Sikorski J."/>
            <person name="Goker M."/>
            <person name="Woyke T."/>
            <person name="Bristow J."/>
            <person name="Eisen J.A."/>
            <person name="Markowitz V."/>
            <person name="Hugenholtz P."/>
            <person name="Kyrpides N.C."/>
            <person name="Klenk H.P."/>
        </authorList>
    </citation>
    <scope>NUCLEOTIDE SEQUENCE [LARGE SCALE GENOMIC DNA]</scope>
    <source>
        <strain evidence="10 11">DSM 12260</strain>
    </source>
</reference>
<dbReference type="NCBIfam" id="TIGR00347">
    <property type="entry name" value="bioD"/>
    <property type="match status" value="1"/>
</dbReference>
<keyword evidence="5 9" id="KW-0093">Biotin biosynthesis</keyword>
<dbReference type="GO" id="GO:0004141">
    <property type="term" value="F:dethiobiotin synthase activity"/>
    <property type="evidence" value="ECO:0007669"/>
    <property type="project" value="UniProtKB-UniRule"/>
</dbReference>
<dbReference type="PIRSF" id="PIRSF006755">
    <property type="entry name" value="DTB_synth"/>
    <property type="match status" value="1"/>
</dbReference>
<keyword evidence="1 9" id="KW-0963">Cytoplasm</keyword>
<dbReference type="PANTHER" id="PTHR43210">
    <property type="entry name" value="DETHIOBIOTIN SYNTHETASE"/>
    <property type="match status" value="1"/>
</dbReference>
<name>E3CYN6_9BACT</name>
<dbReference type="UniPathway" id="UPA00078">
    <property type="reaction ID" value="UER00161"/>
</dbReference>
<dbReference type="AlphaFoldDB" id="E3CYN6"/>
<dbReference type="Proteomes" id="UP000005096">
    <property type="component" value="Chromosome"/>
</dbReference>
<feature type="binding site" evidence="9">
    <location>
        <begin position="116"/>
        <end position="119"/>
    </location>
    <ligand>
        <name>ATP</name>
        <dbReference type="ChEBI" id="CHEBI:30616"/>
    </ligand>
</feature>
<dbReference type="GO" id="GO:0009102">
    <property type="term" value="P:biotin biosynthetic process"/>
    <property type="evidence" value="ECO:0007669"/>
    <property type="project" value="UniProtKB-UniRule"/>
</dbReference>
<keyword evidence="2 9" id="KW-0436">Ligase</keyword>
<keyword evidence="7 9" id="KW-0460">Magnesium</keyword>
<comment type="cofactor">
    <cofactor evidence="9">
        <name>Mg(2+)</name>
        <dbReference type="ChEBI" id="CHEBI:18420"/>
    </cofactor>
</comment>
<gene>
    <name evidence="9" type="primary">bioD</name>
    <name evidence="10" type="ORF">Apau_0332</name>
</gene>
<dbReference type="HAMAP" id="MF_00336">
    <property type="entry name" value="BioD"/>
    <property type="match status" value="1"/>
</dbReference>
<dbReference type="OrthoDB" id="9802097at2"/>
<dbReference type="Pfam" id="PF13500">
    <property type="entry name" value="AAA_26"/>
    <property type="match status" value="1"/>
</dbReference>
<dbReference type="PaxDb" id="584708-Apau_0332"/>
<feature type="binding site" evidence="9">
    <location>
        <position position="55"/>
    </location>
    <ligand>
        <name>ATP</name>
        <dbReference type="ChEBI" id="CHEBI:30616"/>
    </ligand>
</feature>
<organism evidence="10 11">
    <name type="scientific">Aminomonas paucivorans DSM 12260</name>
    <dbReference type="NCBI Taxonomy" id="584708"/>
    <lineage>
        <taxon>Bacteria</taxon>
        <taxon>Thermotogati</taxon>
        <taxon>Synergistota</taxon>
        <taxon>Synergistia</taxon>
        <taxon>Synergistales</taxon>
        <taxon>Synergistaceae</taxon>
        <taxon>Aminomonas</taxon>
    </lineage>
</organism>
<sequence>MGRAFWVLGTGTDVGKTFVSGFLVAGLRRRGREAGYYKPVASGGVRTPGGLAAADALWAAEASGLGDDPVSLGGCVYETPVSPHLAARLEGRPVDRGRMDEELARWRTIRDPLVVEGAGGLAVPLDDRGTLMADLAAASGLPAVLVAAPGLGSLNHTALSAAFARGRGIPLLGVVVCGHRPQDPVERDNLLWMERMAGAPLLGVLPRADLPERPRDWTAAQRESFVSLWDEGTWGRFEAALGEGRTG</sequence>
<evidence type="ECO:0000256" key="1">
    <source>
        <dbReference type="ARBA" id="ARBA00022490"/>
    </source>
</evidence>
<evidence type="ECO:0000256" key="6">
    <source>
        <dbReference type="ARBA" id="ARBA00022840"/>
    </source>
</evidence>
<evidence type="ECO:0000313" key="10">
    <source>
        <dbReference type="EMBL" id="EFQ22767.1"/>
    </source>
</evidence>
<dbReference type="PANTHER" id="PTHR43210:SF2">
    <property type="entry name" value="ATP-DEPENDENT DETHIOBIOTIN SYNTHETASE BIOD 2"/>
    <property type="match status" value="1"/>
</dbReference>
<dbReference type="HOGENOM" id="CLU_072551_3_0_0"/>
<dbReference type="STRING" id="584708.Apau_0332"/>
<feature type="binding site" evidence="9">
    <location>
        <position position="42"/>
    </location>
    <ligand>
        <name>substrate</name>
    </ligand>
</feature>
<dbReference type="InterPro" id="IPR027417">
    <property type="entry name" value="P-loop_NTPase"/>
</dbReference>
<dbReference type="Gene3D" id="3.40.50.300">
    <property type="entry name" value="P-loop containing nucleotide triphosphate hydrolases"/>
    <property type="match status" value="1"/>
</dbReference>
<feature type="binding site" evidence="9">
    <location>
        <position position="116"/>
    </location>
    <ligand>
        <name>Mg(2+)</name>
        <dbReference type="ChEBI" id="CHEBI:18420"/>
    </ligand>
</feature>
<dbReference type="eggNOG" id="COG0132">
    <property type="taxonomic scope" value="Bacteria"/>
</dbReference>
<comment type="catalytic activity">
    <reaction evidence="9">
        <text>(7R,8S)-7,8-diammoniononanoate + CO2 + ATP = (4R,5S)-dethiobiotin + ADP + phosphate + 3 H(+)</text>
        <dbReference type="Rhea" id="RHEA:15805"/>
        <dbReference type="ChEBI" id="CHEBI:15378"/>
        <dbReference type="ChEBI" id="CHEBI:16526"/>
        <dbReference type="ChEBI" id="CHEBI:30616"/>
        <dbReference type="ChEBI" id="CHEBI:43474"/>
        <dbReference type="ChEBI" id="CHEBI:149469"/>
        <dbReference type="ChEBI" id="CHEBI:149473"/>
        <dbReference type="ChEBI" id="CHEBI:456216"/>
        <dbReference type="EC" id="6.3.3.3"/>
    </reaction>
</comment>
<dbReference type="InterPro" id="IPR004472">
    <property type="entry name" value="DTB_synth_BioD"/>
</dbReference>
<evidence type="ECO:0000256" key="4">
    <source>
        <dbReference type="ARBA" id="ARBA00022741"/>
    </source>
</evidence>
<accession>E3CYN6</accession>
<feature type="binding site" evidence="9">
    <location>
        <position position="55"/>
    </location>
    <ligand>
        <name>Mg(2+)</name>
        <dbReference type="ChEBI" id="CHEBI:18420"/>
    </ligand>
</feature>
<dbReference type="EMBL" id="CM001022">
    <property type="protein sequence ID" value="EFQ22767.1"/>
    <property type="molecule type" value="Genomic_DNA"/>
</dbReference>
<comment type="similarity">
    <text evidence="9">Belongs to the dethiobiotin synthetase family.</text>
</comment>
<feature type="active site" evidence="9">
    <location>
        <position position="38"/>
    </location>
</feature>
<proteinExistence type="inferred from homology"/>
<evidence type="ECO:0000256" key="9">
    <source>
        <dbReference type="HAMAP-Rule" id="MF_00336"/>
    </source>
</evidence>
<dbReference type="RefSeq" id="WP_006299914.1">
    <property type="nucleotide sequence ID" value="NZ_CM001022.1"/>
</dbReference>
<comment type="caution">
    <text evidence="9">Lacks conserved residue(s) required for the propagation of feature annotation.</text>
</comment>
<evidence type="ECO:0000256" key="2">
    <source>
        <dbReference type="ARBA" id="ARBA00022598"/>
    </source>
</evidence>
<evidence type="ECO:0000256" key="7">
    <source>
        <dbReference type="ARBA" id="ARBA00022842"/>
    </source>
</evidence>
<comment type="pathway">
    <text evidence="9">Cofactor biosynthesis; biotin biosynthesis; biotin from 7,8-diaminononanoate: step 1/2.</text>
</comment>
<protein>
    <recommendedName>
        <fullName evidence="9">ATP-dependent dethiobiotin synthetase BioD</fullName>
        <ecNumber evidence="9">6.3.3.3</ecNumber>
    </recommendedName>
    <alternativeName>
        <fullName evidence="9">DTB synthetase</fullName>
        <shortName evidence="9">DTBS</shortName>
    </alternativeName>
    <alternativeName>
        <fullName evidence="9">Dethiobiotin synthase</fullName>
    </alternativeName>
</protein>
<comment type="catalytic activity">
    <reaction evidence="8">
        <text>(7R,8S)-8-amino-7-(carboxyamino)nonanoate + ATP = (4R,5S)-dethiobiotin + ADP + phosphate + H(+)</text>
        <dbReference type="Rhea" id="RHEA:63684"/>
        <dbReference type="ChEBI" id="CHEBI:15378"/>
        <dbReference type="ChEBI" id="CHEBI:30616"/>
        <dbReference type="ChEBI" id="CHEBI:43474"/>
        <dbReference type="ChEBI" id="CHEBI:149470"/>
        <dbReference type="ChEBI" id="CHEBI:149473"/>
        <dbReference type="ChEBI" id="CHEBI:456216"/>
    </reaction>
</comment>
<keyword evidence="11" id="KW-1185">Reference proteome</keyword>
<comment type="subcellular location">
    <subcellularLocation>
        <location evidence="9">Cytoplasm</location>
    </subcellularLocation>
</comment>
<keyword evidence="3 9" id="KW-0479">Metal-binding</keyword>
<comment type="subunit">
    <text evidence="9">Homodimer.</text>
</comment>
<dbReference type="SUPFAM" id="SSF52540">
    <property type="entry name" value="P-loop containing nucleoside triphosphate hydrolases"/>
    <property type="match status" value="1"/>
</dbReference>
<dbReference type="CDD" id="cd03109">
    <property type="entry name" value="DTBS"/>
    <property type="match status" value="1"/>
</dbReference>
<keyword evidence="6 9" id="KW-0067">ATP-binding</keyword>
<dbReference type="GO" id="GO:0000287">
    <property type="term" value="F:magnesium ion binding"/>
    <property type="evidence" value="ECO:0007669"/>
    <property type="project" value="UniProtKB-UniRule"/>
</dbReference>
<dbReference type="GO" id="GO:0005524">
    <property type="term" value="F:ATP binding"/>
    <property type="evidence" value="ECO:0007669"/>
    <property type="project" value="UniProtKB-UniRule"/>
</dbReference>
<evidence type="ECO:0000256" key="8">
    <source>
        <dbReference type="ARBA" id="ARBA00047386"/>
    </source>
</evidence>
<evidence type="ECO:0000256" key="3">
    <source>
        <dbReference type="ARBA" id="ARBA00022723"/>
    </source>
</evidence>
<evidence type="ECO:0000313" key="11">
    <source>
        <dbReference type="Proteomes" id="UP000005096"/>
    </source>
</evidence>
<comment type="function">
    <text evidence="9">Catalyzes a mechanistically unusual reaction, the ATP-dependent insertion of CO2 between the N7 and N8 nitrogen atoms of 7,8-diaminopelargonic acid (DAPA, also called 7,8-diammoniononanoate) to form a ureido ring.</text>
</comment>
<feature type="binding site" evidence="9">
    <location>
        <begin position="13"/>
        <end position="18"/>
    </location>
    <ligand>
        <name>ATP</name>
        <dbReference type="ChEBI" id="CHEBI:30616"/>
    </ligand>
</feature>
<evidence type="ECO:0000256" key="5">
    <source>
        <dbReference type="ARBA" id="ARBA00022756"/>
    </source>
</evidence>
<keyword evidence="4 9" id="KW-0547">Nucleotide-binding</keyword>